<gene>
    <name evidence="2" type="primary">ORF34679</name>
</gene>
<feature type="non-terminal residue" evidence="2">
    <location>
        <position position="1"/>
    </location>
</feature>
<evidence type="ECO:0000313" key="2">
    <source>
        <dbReference type="EMBL" id="CEK58944.1"/>
    </source>
</evidence>
<dbReference type="EMBL" id="HACG01012079">
    <property type="protein sequence ID" value="CEK58944.1"/>
    <property type="molecule type" value="Transcribed_RNA"/>
</dbReference>
<name>A0A0B6YRS7_9EUPU</name>
<reference evidence="2" key="1">
    <citation type="submission" date="2014-12" db="EMBL/GenBank/DDBJ databases">
        <title>Insight into the proteome of Arion vulgaris.</title>
        <authorList>
            <person name="Aradska J."/>
            <person name="Bulat T."/>
            <person name="Smidak R."/>
            <person name="Sarate P."/>
            <person name="Gangsoo J."/>
            <person name="Sialana F."/>
            <person name="Bilban M."/>
            <person name="Lubec G."/>
        </authorList>
    </citation>
    <scope>NUCLEOTIDE SEQUENCE</scope>
    <source>
        <tissue evidence="2">Skin</tissue>
    </source>
</reference>
<protein>
    <submittedName>
        <fullName evidence="2">Uncharacterized protein</fullName>
    </submittedName>
</protein>
<proteinExistence type="predicted"/>
<accession>A0A0B6YRS7</accession>
<dbReference type="AlphaFoldDB" id="A0A0B6YRS7"/>
<feature type="transmembrane region" description="Helical" evidence="1">
    <location>
        <begin position="47"/>
        <end position="69"/>
    </location>
</feature>
<keyword evidence="1" id="KW-0472">Membrane</keyword>
<sequence length="73" mass="7677">GLPCDGDQQQSVTCIKNCPEVPNTADPAYSSRDQATTTAGKDDNVSLYIGVCVSVAVVLIVLIIVVIICRTHS</sequence>
<keyword evidence="1" id="KW-0812">Transmembrane</keyword>
<organism evidence="2">
    <name type="scientific">Arion vulgaris</name>
    <dbReference type="NCBI Taxonomy" id="1028688"/>
    <lineage>
        <taxon>Eukaryota</taxon>
        <taxon>Metazoa</taxon>
        <taxon>Spiralia</taxon>
        <taxon>Lophotrochozoa</taxon>
        <taxon>Mollusca</taxon>
        <taxon>Gastropoda</taxon>
        <taxon>Heterobranchia</taxon>
        <taxon>Euthyneura</taxon>
        <taxon>Panpulmonata</taxon>
        <taxon>Eupulmonata</taxon>
        <taxon>Stylommatophora</taxon>
        <taxon>Helicina</taxon>
        <taxon>Arionoidea</taxon>
        <taxon>Arionidae</taxon>
        <taxon>Arion</taxon>
    </lineage>
</organism>
<keyword evidence="1" id="KW-1133">Transmembrane helix</keyword>
<evidence type="ECO:0000256" key="1">
    <source>
        <dbReference type="SAM" id="Phobius"/>
    </source>
</evidence>
<feature type="non-terminal residue" evidence="2">
    <location>
        <position position="73"/>
    </location>
</feature>